<feature type="region of interest" description="Disordered" evidence="4">
    <location>
        <begin position="91"/>
        <end position="249"/>
    </location>
</feature>
<evidence type="ECO:0000256" key="1">
    <source>
        <dbReference type="ARBA" id="ARBA00022723"/>
    </source>
</evidence>
<dbReference type="PROSITE" id="PS51800">
    <property type="entry name" value="ZF_CHHC_U11_48K"/>
    <property type="match status" value="2"/>
</dbReference>
<dbReference type="EMBL" id="CAWYQH010000108">
    <property type="protein sequence ID" value="CAK8688235.1"/>
    <property type="molecule type" value="Genomic_DNA"/>
</dbReference>
<feature type="compositionally biased region" description="Polar residues" evidence="4">
    <location>
        <begin position="205"/>
        <end position="218"/>
    </location>
</feature>
<evidence type="ECO:0000313" key="7">
    <source>
        <dbReference type="Proteomes" id="UP001642483"/>
    </source>
</evidence>
<dbReference type="InterPro" id="IPR036236">
    <property type="entry name" value="Znf_C2H2_sf"/>
</dbReference>
<feature type="domain" description="CHHC U11-48K-type" evidence="5">
    <location>
        <begin position="19"/>
        <end position="46"/>
    </location>
</feature>
<dbReference type="InterPro" id="IPR051591">
    <property type="entry name" value="UPF0224_FAM112_RNA_Proc"/>
</dbReference>
<organism evidence="6 7">
    <name type="scientific">Clavelina lepadiformis</name>
    <name type="common">Light-bulb sea squirt</name>
    <name type="synonym">Ascidia lepadiformis</name>
    <dbReference type="NCBI Taxonomy" id="159417"/>
    <lineage>
        <taxon>Eukaryota</taxon>
        <taxon>Metazoa</taxon>
        <taxon>Chordata</taxon>
        <taxon>Tunicata</taxon>
        <taxon>Ascidiacea</taxon>
        <taxon>Aplousobranchia</taxon>
        <taxon>Clavelinidae</taxon>
        <taxon>Clavelina</taxon>
    </lineage>
</organism>
<dbReference type="Pfam" id="PF05253">
    <property type="entry name" value="zf-U11-48K"/>
    <property type="match status" value="2"/>
</dbReference>
<evidence type="ECO:0000256" key="3">
    <source>
        <dbReference type="ARBA" id="ARBA00022833"/>
    </source>
</evidence>
<feature type="compositionally biased region" description="Acidic residues" evidence="4">
    <location>
        <begin position="112"/>
        <end position="125"/>
    </location>
</feature>
<dbReference type="SUPFAM" id="SSF57667">
    <property type="entry name" value="beta-beta-alpha zinc fingers"/>
    <property type="match status" value="1"/>
</dbReference>
<dbReference type="PANTHER" id="PTHR21402:SF5">
    <property type="entry name" value="GAMETOCYTE SPECIFIC FACTOR 1"/>
    <property type="match status" value="1"/>
</dbReference>
<keyword evidence="2" id="KW-0863">Zinc-finger</keyword>
<name>A0ABP0G8W0_CLALP</name>
<comment type="caution">
    <text evidence="6">The sequence shown here is derived from an EMBL/GenBank/DDBJ whole genome shotgun (WGS) entry which is preliminary data.</text>
</comment>
<keyword evidence="1" id="KW-0479">Metal-binding</keyword>
<evidence type="ECO:0000313" key="6">
    <source>
        <dbReference type="EMBL" id="CAK8688235.1"/>
    </source>
</evidence>
<evidence type="ECO:0000256" key="4">
    <source>
        <dbReference type="SAM" id="MobiDB-lite"/>
    </source>
</evidence>
<keyword evidence="3" id="KW-0862">Zinc</keyword>
<gene>
    <name evidence="6" type="ORF">CVLEPA_LOCUS20261</name>
</gene>
<proteinExistence type="predicted"/>
<sequence>MASISGNQQSMRQSDSDELFVCPYDPVHRISAKRYVGHIMKCKKNHPGADKDVCPFNARHIVPKPELQTHMNTCPDRLMFEFEINKERLSDDGDEVKGCTSLPPPLPSQDLDFGDDEDWDLEVSEEERQRRPNYRPNPTSTRWRMEVNVEEQELLATPSELRPSQTLQPFPMERRPLTEPQLRSGFVSMARGRNLNRPEQKPSKENSQLRSREPTTMPSLAANFSVEPTEPASRPSHQPKPLGRGRIPINVPRSVVNDVVVATREMDEERSRLLLEAETRVVSIADTGKFMSLMQHNQSSREEALAKEKRKLVKMIRQINKLDQESQSGAQLNVEQLIKLRKKPEIERRIAEINQQLKQEI</sequence>
<evidence type="ECO:0000259" key="5">
    <source>
        <dbReference type="PROSITE" id="PS51800"/>
    </source>
</evidence>
<dbReference type="Proteomes" id="UP001642483">
    <property type="component" value="Unassembled WGS sequence"/>
</dbReference>
<dbReference type="InterPro" id="IPR022776">
    <property type="entry name" value="TRM13/UPF0224_CHHC_Znf_dom"/>
</dbReference>
<accession>A0ABP0G8W0</accession>
<evidence type="ECO:0000256" key="2">
    <source>
        <dbReference type="ARBA" id="ARBA00022771"/>
    </source>
</evidence>
<reference evidence="6 7" key="1">
    <citation type="submission" date="2024-02" db="EMBL/GenBank/DDBJ databases">
        <authorList>
            <person name="Daric V."/>
            <person name="Darras S."/>
        </authorList>
    </citation>
    <scope>NUCLEOTIDE SEQUENCE [LARGE SCALE GENOMIC DNA]</scope>
</reference>
<keyword evidence="7" id="KW-1185">Reference proteome</keyword>
<dbReference type="PANTHER" id="PTHR21402">
    <property type="entry name" value="GAMETOCYTE SPECIFIC FACTOR 1-RELATED"/>
    <property type="match status" value="1"/>
</dbReference>
<protein>
    <recommendedName>
        <fullName evidence="5">CHHC U11-48K-type domain-containing protein</fullName>
    </recommendedName>
</protein>
<feature type="domain" description="CHHC U11-48K-type" evidence="5">
    <location>
        <begin position="51"/>
        <end position="78"/>
    </location>
</feature>